<keyword evidence="4 8" id="KW-0689">Ribosomal protein</keyword>
<dbReference type="InterPro" id="IPR008991">
    <property type="entry name" value="Translation_prot_SH3-like_sf"/>
</dbReference>
<gene>
    <name evidence="8 11" type="primary">rplX</name>
</gene>
<dbReference type="Pfam" id="PF00467">
    <property type="entry name" value="KOW"/>
    <property type="match status" value="1"/>
</dbReference>
<evidence type="ECO:0000256" key="7">
    <source>
        <dbReference type="ARBA" id="ARBA00058688"/>
    </source>
</evidence>
<protein>
    <recommendedName>
        <fullName evidence="6 8">Large ribosomal subunit protein uL24</fullName>
    </recommendedName>
</protein>
<dbReference type="SUPFAM" id="SSF50104">
    <property type="entry name" value="Translation proteins SH3-like domain"/>
    <property type="match status" value="1"/>
</dbReference>
<dbReference type="GO" id="GO:0003735">
    <property type="term" value="F:structural constituent of ribosome"/>
    <property type="evidence" value="ECO:0007669"/>
    <property type="project" value="InterPro"/>
</dbReference>
<proteinExistence type="inferred from homology"/>
<dbReference type="PROSITE" id="PS01108">
    <property type="entry name" value="RIBOSOMAL_L24"/>
    <property type="match status" value="1"/>
</dbReference>
<evidence type="ECO:0000256" key="4">
    <source>
        <dbReference type="ARBA" id="ARBA00022980"/>
    </source>
</evidence>
<dbReference type="GO" id="GO:0006412">
    <property type="term" value="P:translation"/>
    <property type="evidence" value="ECO:0007669"/>
    <property type="project" value="UniProtKB-UniRule"/>
</dbReference>
<dbReference type="InterPro" id="IPR005824">
    <property type="entry name" value="KOW"/>
</dbReference>
<name>A0A0H4T1Z5_9BACT</name>
<keyword evidence="5 8" id="KW-0687">Ribonucleoprotein</keyword>
<dbReference type="InterPro" id="IPR014722">
    <property type="entry name" value="Rib_uL2_dom2"/>
</dbReference>
<evidence type="ECO:0000256" key="5">
    <source>
        <dbReference type="ARBA" id="ARBA00023274"/>
    </source>
</evidence>
<evidence type="ECO:0000256" key="9">
    <source>
        <dbReference type="RuleBase" id="RU003477"/>
    </source>
</evidence>
<comment type="similarity">
    <text evidence="1 8 9">Belongs to the universal ribosomal protein uL24 family.</text>
</comment>
<dbReference type="InterPro" id="IPR041988">
    <property type="entry name" value="Ribosomal_uL24_KOW"/>
</dbReference>
<accession>A0A0H4T1Z5</accession>
<evidence type="ECO:0000256" key="3">
    <source>
        <dbReference type="ARBA" id="ARBA00022884"/>
    </source>
</evidence>
<dbReference type="Pfam" id="PF17136">
    <property type="entry name" value="ribosomal_L24"/>
    <property type="match status" value="1"/>
</dbReference>
<evidence type="ECO:0000256" key="1">
    <source>
        <dbReference type="ARBA" id="ARBA00010618"/>
    </source>
</evidence>
<sequence>MKIKKNDNVVVITGNDRGKTGKILKVFPSVSKVIIEGINLRKRHTKPNQKQPQGGIIEKEAPIHVSNVMLIDPKTNESTRLGAKIILDGKTGKKKSQRISRTTGEMV</sequence>
<evidence type="ECO:0000256" key="2">
    <source>
        <dbReference type="ARBA" id="ARBA00022730"/>
    </source>
</evidence>
<comment type="subunit">
    <text evidence="8">Part of the 50S ribosomal subunit.</text>
</comment>
<organism evidence="11">
    <name type="scientific">uncultured Ignavibacteria bacterium Rifle_16ft_4_minimus_20697</name>
    <dbReference type="NCBI Taxonomy" id="1665100"/>
    <lineage>
        <taxon>Bacteria</taxon>
        <taxon>Pseudomonadati</taxon>
        <taxon>Ignavibacteriota</taxon>
        <taxon>Ignavibacteria</taxon>
        <taxon>environmental samples</taxon>
    </lineage>
</organism>
<dbReference type="GO" id="GO:1990904">
    <property type="term" value="C:ribonucleoprotein complex"/>
    <property type="evidence" value="ECO:0007669"/>
    <property type="project" value="UniProtKB-KW"/>
</dbReference>
<dbReference type="Gene3D" id="2.30.30.30">
    <property type="match status" value="1"/>
</dbReference>
<comment type="function">
    <text evidence="8">One of two assembly initiator proteins, it binds directly to the 5'-end of the 23S rRNA, where it nucleates assembly of the 50S subunit.</text>
</comment>
<dbReference type="InterPro" id="IPR003256">
    <property type="entry name" value="Ribosomal_uL24"/>
</dbReference>
<dbReference type="NCBIfam" id="TIGR01079">
    <property type="entry name" value="rplX_bact"/>
    <property type="match status" value="1"/>
</dbReference>
<dbReference type="GO" id="GO:0019843">
    <property type="term" value="F:rRNA binding"/>
    <property type="evidence" value="ECO:0007669"/>
    <property type="project" value="UniProtKB-UniRule"/>
</dbReference>
<dbReference type="AlphaFoldDB" id="A0A0H4T1Z5"/>
<evidence type="ECO:0000256" key="6">
    <source>
        <dbReference type="ARBA" id="ARBA00035206"/>
    </source>
</evidence>
<dbReference type="FunFam" id="2.30.30.30:FF:000004">
    <property type="entry name" value="50S ribosomal protein L24"/>
    <property type="match status" value="1"/>
</dbReference>
<dbReference type="HAMAP" id="MF_01326_B">
    <property type="entry name" value="Ribosomal_uL24_B"/>
    <property type="match status" value="1"/>
</dbReference>
<comment type="function">
    <text evidence="7 8">One of the proteins that surrounds the polypeptide exit tunnel on the outside of the subunit.</text>
</comment>
<reference evidence="11" key="1">
    <citation type="journal article" date="2015" name="ISME J.">
        <title>Aquifer environment selects for microbial species cohorts in sediment and groundwater.</title>
        <authorList>
            <person name="Hug L.A."/>
            <person name="Thomas B.C."/>
            <person name="Brown C.T."/>
            <person name="Frischkorn K.R."/>
            <person name="Williams K.H."/>
            <person name="Tringe S.G."/>
            <person name="Banfield J.F."/>
        </authorList>
    </citation>
    <scope>NUCLEOTIDE SEQUENCE</scope>
</reference>
<dbReference type="InterPro" id="IPR005825">
    <property type="entry name" value="Ribosomal_uL24_CS"/>
</dbReference>
<dbReference type="SMART" id="SM00739">
    <property type="entry name" value="KOW"/>
    <property type="match status" value="1"/>
</dbReference>
<dbReference type="EMBL" id="KT006972">
    <property type="protein sequence ID" value="AKQ01641.1"/>
    <property type="molecule type" value="Genomic_DNA"/>
</dbReference>
<dbReference type="GO" id="GO:0005840">
    <property type="term" value="C:ribosome"/>
    <property type="evidence" value="ECO:0007669"/>
    <property type="project" value="UniProtKB-KW"/>
</dbReference>
<evidence type="ECO:0000259" key="10">
    <source>
        <dbReference type="SMART" id="SM00739"/>
    </source>
</evidence>
<evidence type="ECO:0000313" key="11">
    <source>
        <dbReference type="EMBL" id="AKQ01641.1"/>
    </source>
</evidence>
<keyword evidence="3 8" id="KW-0694">RNA-binding</keyword>
<dbReference type="InterPro" id="IPR057264">
    <property type="entry name" value="Ribosomal_uL24_C"/>
</dbReference>
<dbReference type="CDD" id="cd06089">
    <property type="entry name" value="KOW_RPL26"/>
    <property type="match status" value="1"/>
</dbReference>
<evidence type="ECO:0000256" key="8">
    <source>
        <dbReference type="HAMAP-Rule" id="MF_01326"/>
    </source>
</evidence>
<feature type="domain" description="KOW" evidence="10">
    <location>
        <begin position="2"/>
        <end position="29"/>
    </location>
</feature>
<keyword evidence="2 8" id="KW-0699">rRNA-binding</keyword>
<dbReference type="PANTHER" id="PTHR12903">
    <property type="entry name" value="MITOCHONDRIAL RIBOSOMAL PROTEIN L24"/>
    <property type="match status" value="1"/>
</dbReference>